<feature type="region of interest" description="Disordered" evidence="8">
    <location>
        <begin position="1"/>
        <end position="104"/>
    </location>
</feature>
<name>A0ABQ8FK11_9FUNG</name>
<evidence type="ECO:0000259" key="9">
    <source>
        <dbReference type="PROSITE" id="PS50305"/>
    </source>
</evidence>
<keyword evidence="3" id="KW-0808">Transferase</keyword>
<evidence type="ECO:0000313" key="11">
    <source>
        <dbReference type="Proteomes" id="UP001648503"/>
    </source>
</evidence>
<dbReference type="Gene3D" id="3.40.50.1220">
    <property type="entry name" value="TPP-binding domain"/>
    <property type="match status" value="1"/>
</dbReference>
<dbReference type="Gene3D" id="3.30.1600.10">
    <property type="entry name" value="SIR2/SIRT2 'Small Domain"/>
    <property type="match status" value="2"/>
</dbReference>
<evidence type="ECO:0000256" key="5">
    <source>
        <dbReference type="ARBA" id="ARBA00022833"/>
    </source>
</evidence>
<evidence type="ECO:0000256" key="4">
    <source>
        <dbReference type="ARBA" id="ARBA00022723"/>
    </source>
</evidence>
<comment type="similarity">
    <text evidence="2">Belongs to the sirtuin family. Class I subfamily.</text>
</comment>
<gene>
    <name evidence="10" type="ORF">BASA50_003849</name>
</gene>
<comment type="caution">
    <text evidence="10">The sequence shown here is derived from an EMBL/GenBank/DDBJ whole genome shotgun (WGS) entry which is preliminary data.</text>
</comment>
<dbReference type="EMBL" id="JAFCIX010000114">
    <property type="protein sequence ID" value="KAH6598235.1"/>
    <property type="molecule type" value="Genomic_DNA"/>
</dbReference>
<comment type="cofactor">
    <cofactor evidence="1">
        <name>Zn(2+)</name>
        <dbReference type="ChEBI" id="CHEBI:29105"/>
    </cofactor>
</comment>
<feature type="compositionally biased region" description="Polar residues" evidence="8">
    <location>
        <begin position="35"/>
        <end position="44"/>
    </location>
</feature>
<dbReference type="InterPro" id="IPR026590">
    <property type="entry name" value="Ssirtuin_cat_dom"/>
</dbReference>
<feature type="compositionally biased region" description="Basic and acidic residues" evidence="8">
    <location>
        <begin position="66"/>
        <end position="77"/>
    </location>
</feature>
<dbReference type="Pfam" id="PF02146">
    <property type="entry name" value="SIR2"/>
    <property type="match status" value="2"/>
</dbReference>
<dbReference type="PANTHER" id="PTHR11085:SF6">
    <property type="entry name" value="NAD-DEPENDENT PROTEIN DEACETYLASE SIRTUIN-2"/>
    <property type="match status" value="1"/>
</dbReference>
<dbReference type="InterPro" id="IPR026591">
    <property type="entry name" value="Sirtuin_cat_small_dom_sf"/>
</dbReference>
<sequence length="488" mass="52800">MSATHNPPADGFRDHSNGDEEHTLSDYTPPATAQIVPNGSSNPSKVPDVIAIANDTIPITPTTTPRKQDEKGRDKESTTSPPSSAGSTGRKGRPPPTERHILTPLQEKQVKPKLNILPDNTILGFTNYLKTKGCRKIIVMTGAGISTSAGIPDFRTPGTGLYDNLAKYQLPYPEAIFDISYFRRKPQPFYELARELFPGGYKPTACHRFIKMLQDNHLLLRNYTQNIDMLERIAGVEGEFLVEAHGSFHQARCVGGIRSDIPSVFGSDSSDTTTCSDSVSDSEGRTADVNTSVDVAQELPAPQHVADGSSSPATSPVYDEGIEACGRLFTIDEFQKSLFDNTIAKCTCGGLIKPDIVFFGEPLPSKFHASIIKDFQDCDALIVMGTSLQVQPFSGLINLVGATVPRLLVNRDQCGDMRHKSKGFDFVGDVQKYRRDALFLGTCDLGACILSDALGHPIAVTQSGIDHDGTQAIVDLLTDNLASTTING</sequence>
<keyword evidence="4" id="KW-0479">Metal-binding</keyword>
<dbReference type="PROSITE" id="PS50305">
    <property type="entry name" value="SIRTUIN"/>
    <property type="match status" value="1"/>
</dbReference>
<evidence type="ECO:0000256" key="3">
    <source>
        <dbReference type="ARBA" id="ARBA00022679"/>
    </source>
</evidence>
<feature type="compositionally biased region" description="Low complexity" evidence="8">
    <location>
        <begin position="267"/>
        <end position="281"/>
    </location>
</feature>
<comment type="caution">
    <text evidence="7">Lacks conserved residue(s) required for the propagation of feature annotation.</text>
</comment>
<evidence type="ECO:0000256" key="2">
    <source>
        <dbReference type="ARBA" id="ARBA00006924"/>
    </source>
</evidence>
<dbReference type="PANTHER" id="PTHR11085">
    <property type="entry name" value="NAD-DEPENDENT PROTEIN DEACYLASE SIRTUIN-5, MITOCHONDRIAL-RELATED"/>
    <property type="match status" value="1"/>
</dbReference>
<organism evidence="10 11">
    <name type="scientific">Batrachochytrium salamandrivorans</name>
    <dbReference type="NCBI Taxonomy" id="1357716"/>
    <lineage>
        <taxon>Eukaryota</taxon>
        <taxon>Fungi</taxon>
        <taxon>Fungi incertae sedis</taxon>
        <taxon>Chytridiomycota</taxon>
        <taxon>Chytridiomycota incertae sedis</taxon>
        <taxon>Chytridiomycetes</taxon>
        <taxon>Rhizophydiales</taxon>
        <taxon>Rhizophydiales incertae sedis</taxon>
        <taxon>Batrachochytrium</taxon>
    </lineage>
</organism>
<keyword evidence="6" id="KW-0520">NAD</keyword>
<accession>A0ABQ8FK11</accession>
<dbReference type="InterPro" id="IPR003000">
    <property type="entry name" value="Sirtuin"/>
</dbReference>
<feature type="compositionally biased region" description="Basic and acidic residues" evidence="8">
    <location>
        <begin position="11"/>
        <end position="24"/>
    </location>
</feature>
<protein>
    <recommendedName>
        <fullName evidence="9">Deacetylase sirtuin-type domain-containing protein</fullName>
    </recommendedName>
</protein>
<feature type="domain" description="Deacetylase sirtuin-type" evidence="9">
    <location>
        <begin position="115"/>
        <end position="457"/>
    </location>
</feature>
<evidence type="ECO:0000256" key="7">
    <source>
        <dbReference type="PROSITE-ProRule" id="PRU00236"/>
    </source>
</evidence>
<dbReference type="InterPro" id="IPR050134">
    <property type="entry name" value="NAD-dep_sirtuin_deacylases"/>
</dbReference>
<feature type="compositionally biased region" description="Low complexity" evidence="8">
    <location>
        <begin position="56"/>
        <end position="65"/>
    </location>
</feature>
<evidence type="ECO:0000256" key="8">
    <source>
        <dbReference type="SAM" id="MobiDB-lite"/>
    </source>
</evidence>
<dbReference type="SUPFAM" id="SSF52467">
    <property type="entry name" value="DHS-like NAD/FAD-binding domain"/>
    <property type="match status" value="1"/>
</dbReference>
<feature type="region of interest" description="Disordered" evidence="8">
    <location>
        <begin position="265"/>
        <end position="288"/>
    </location>
</feature>
<proteinExistence type="inferred from homology"/>
<keyword evidence="11" id="KW-1185">Reference proteome</keyword>
<dbReference type="InterPro" id="IPR029035">
    <property type="entry name" value="DHS-like_NAD/FAD-binding_dom"/>
</dbReference>
<evidence type="ECO:0000256" key="1">
    <source>
        <dbReference type="ARBA" id="ARBA00001947"/>
    </source>
</evidence>
<dbReference type="Proteomes" id="UP001648503">
    <property type="component" value="Unassembled WGS sequence"/>
</dbReference>
<evidence type="ECO:0000256" key="6">
    <source>
        <dbReference type="ARBA" id="ARBA00023027"/>
    </source>
</evidence>
<evidence type="ECO:0000313" key="10">
    <source>
        <dbReference type="EMBL" id="KAH6598235.1"/>
    </source>
</evidence>
<reference evidence="10 11" key="1">
    <citation type="submission" date="2021-02" db="EMBL/GenBank/DDBJ databases">
        <title>Variation within the Batrachochytrium salamandrivorans European outbreak.</title>
        <authorList>
            <person name="Kelly M."/>
            <person name="Pasmans F."/>
            <person name="Shea T.P."/>
            <person name="Munoz J.F."/>
            <person name="Carranza S."/>
            <person name="Cuomo C.A."/>
            <person name="Martel A."/>
        </authorList>
    </citation>
    <scope>NUCLEOTIDE SEQUENCE [LARGE SCALE GENOMIC DNA]</scope>
    <source>
        <strain evidence="10 11">AMFP18/2</strain>
    </source>
</reference>
<keyword evidence="5" id="KW-0862">Zinc</keyword>
<feature type="compositionally biased region" description="Low complexity" evidence="8">
    <location>
        <begin position="78"/>
        <end position="88"/>
    </location>
</feature>